<feature type="transmembrane region" description="Helical" evidence="1">
    <location>
        <begin position="12"/>
        <end position="35"/>
    </location>
</feature>
<dbReference type="AlphaFoldDB" id="A0A917M7F8"/>
<protein>
    <submittedName>
        <fullName evidence="2">Uncharacterized protein</fullName>
    </submittedName>
</protein>
<comment type="caution">
    <text evidence="2">The sequence shown here is derived from an EMBL/GenBank/DDBJ whole genome shotgun (WGS) entry which is preliminary data.</text>
</comment>
<proteinExistence type="predicted"/>
<evidence type="ECO:0000313" key="3">
    <source>
        <dbReference type="Proteomes" id="UP000647241"/>
    </source>
</evidence>
<reference evidence="2" key="2">
    <citation type="submission" date="2020-09" db="EMBL/GenBank/DDBJ databases">
        <authorList>
            <person name="Sun Q."/>
            <person name="Zhou Y."/>
        </authorList>
    </citation>
    <scope>NUCLEOTIDE SEQUENCE</scope>
    <source>
        <strain evidence="2">CGMCC 1.12997</strain>
    </source>
</reference>
<feature type="transmembrane region" description="Helical" evidence="1">
    <location>
        <begin position="56"/>
        <end position="78"/>
    </location>
</feature>
<keyword evidence="1" id="KW-0472">Membrane</keyword>
<dbReference type="EMBL" id="BMGT01000003">
    <property type="protein sequence ID" value="GGG83943.1"/>
    <property type="molecule type" value="Genomic_DNA"/>
</dbReference>
<evidence type="ECO:0000313" key="2">
    <source>
        <dbReference type="EMBL" id="GGG83943.1"/>
    </source>
</evidence>
<keyword evidence="1" id="KW-0812">Transmembrane</keyword>
<feature type="transmembrane region" description="Helical" evidence="1">
    <location>
        <begin position="84"/>
        <end position="109"/>
    </location>
</feature>
<organism evidence="2 3">
    <name type="scientific">Edaphobacter dinghuensis</name>
    <dbReference type="NCBI Taxonomy" id="1560005"/>
    <lineage>
        <taxon>Bacteria</taxon>
        <taxon>Pseudomonadati</taxon>
        <taxon>Acidobacteriota</taxon>
        <taxon>Terriglobia</taxon>
        <taxon>Terriglobales</taxon>
        <taxon>Acidobacteriaceae</taxon>
        <taxon>Edaphobacter</taxon>
    </lineage>
</organism>
<keyword evidence="1" id="KW-1133">Transmembrane helix</keyword>
<gene>
    <name evidence="2" type="ORF">GCM10011585_29610</name>
</gene>
<evidence type="ECO:0000256" key="1">
    <source>
        <dbReference type="SAM" id="Phobius"/>
    </source>
</evidence>
<dbReference type="Proteomes" id="UP000647241">
    <property type="component" value="Unassembled WGS sequence"/>
</dbReference>
<accession>A0A917M7F8</accession>
<sequence>MFPAPEYAKDVAIALLGASVGIAGLLLVVAGFVFAQAATFPPDETDDEVIAGFEMAGRLGLIPFLLALVEAGASLLWLVHKSDYLYTGVIWGFFLLLILTGLYGLVLILRYL</sequence>
<keyword evidence="3" id="KW-1185">Reference proteome</keyword>
<name>A0A917M7F8_9BACT</name>
<reference evidence="2" key="1">
    <citation type="journal article" date="2014" name="Int. J. Syst. Evol. Microbiol.">
        <title>Complete genome sequence of Corynebacterium casei LMG S-19264T (=DSM 44701T), isolated from a smear-ripened cheese.</title>
        <authorList>
            <consortium name="US DOE Joint Genome Institute (JGI-PGF)"/>
            <person name="Walter F."/>
            <person name="Albersmeier A."/>
            <person name="Kalinowski J."/>
            <person name="Ruckert C."/>
        </authorList>
    </citation>
    <scope>NUCLEOTIDE SEQUENCE</scope>
    <source>
        <strain evidence="2">CGMCC 1.12997</strain>
    </source>
</reference>